<dbReference type="InterPro" id="IPR016162">
    <property type="entry name" value="Ald_DH_N"/>
</dbReference>
<evidence type="ECO:0000259" key="10">
    <source>
        <dbReference type="Pfam" id="PF00171"/>
    </source>
</evidence>
<dbReference type="InterPro" id="IPR012394">
    <property type="entry name" value="Aldehyde_DH_NAD(P)"/>
</dbReference>
<comment type="catalytic activity">
    <reaction evidence="4">
        <text>(E)-coniferaldehyde + NAD(+) + H2O = (E)-ferulate + NADH + 2 H(+)</text>
        <dbReference type="Rhea" id="RHEA:23968"/>
        <dbReference type="ChEBI" id="CHEBI:15377"/>
        <dbReference type="ChEBI" id="CHEBI:15378"/>
        <dbReference type="ChEBI" id="CHEBI:16547"/>
        <dbReference type="ChEBI" id="CHEBI:29749"/>
        <dbReference type="ChEBI" id="CHEBI:57540"/>
        <dbReference type="ChEBI" id="CHEBI:57945"/>
        <dbReference type="EC" id="1.2.1.68"/>
    </reaction>
</comment>
<feature type="domain" description="Aldehyde dehydrogenase" evidence="10">
    <location>
        <begin position="7"/>
        <end position="443"/>
    </location>
</feature>
<dbReference type="GO" id="GO:0004029">
    <property type="term" value="F:aldehyde dehydrogenase (NAD+) activity"/>
    <property type="evidence" value="ECO:0007669"/>
    <property type="project" value="TreeGrafter"/>
</dbReference>
<name>A0A1H0E8G0_9PSED</name>
<dbReference type="OrthoDB" id="9812625at2"/>
<comment type="catalytic activity">
    <reaction evidence="5">
        <text>(E)-coniferaldehyde + NADP(+) + H2O = (E)-ferulate + NADPH + 2 H(+)</text>
        <dbReference type="Rhea" id="RHEA:23964"/>
        <dbReference type="ChEBI" id="CHEBI:15377"/>
        <dbReference type="ChEBI" id="CHEBI:15378"/>
        <dbReference type="ChEBI" id="CHEBI:16547"/>
        <dbReference type="ChEBI" id="CHEBI:29749"/>
        <dbReference type="ChEBI" id="CHEBI:57783"/>
        <dbReference type="ChEBI" id="CHEBI:58349"/>
        <dbReference type="EC" id="1.2.1.68"/>
    </reaction>
</comment>
<dbReference type="RefSeq" id="WP_084310659.1">
    <property type="nucleotide sequence ID" value="NZ_FNIJ01000005.1"/>
</dbReference>
<dbReference type="InterPro" id="IPR016161">
    <property type="entry name" value="Ald_DH/histidinol_DH"/>
</dbReference>
<keyword evidence="3" id="KW-0520">NAD</keyword>
<evidence type="ECO:0000256" key="6">
    <source>
        <dbReference type="PIRNR" id="PIRNR036492"/>
    </source>
</evidence>
<dbReference type="Gene3D" id="3.40.309.10">
    <property type="entry name" value="Aldehyde Dehydrogenase, Chain A, domain 2"/>
    <property type="match status" value="1"/>
</dbReference>
<evidence type="ECO:0000256" key="7">
    <source>
        <dbReference type="PIRSR" id="PIRSR036492-1"/>
    </source>
</evidence>
<dbReference type="InterPro" id="IPR029510">
    <property type="entry name" value="Ald_DH_CS_GLU"/>
</dbReference>
<dbReference type="FunFam" id="3.40.309.10:FF:000003">
    <property type="entry name" value="Aldehyde dehydrogenase"/>
    <property type="match status" value="1"/>
</dbReference>
<proteinExistence type="inferred from homology"/>
<feature type="active site" evidence="7">
    <location>
        <position position="250"/>
    </location>
</feature>
<dbReference type="PANTHER" id="PTHR43570:SF20">
    <property type="entry name" value="ALDEHYDE DEHYDROGENASE ALDX-RELATED"/>
    <property type="match status" value="1"/>
</dbReference>
<evidence type="ECO:0000256" key="3">
    <source>
        <dbReference type="ARBA" id="ARBA00023027"/>
    </source>
</evidence>
<dbReference type="PIRSF" id="PIRSF036492">
    <property type="entry name" value="ALDH"/>
    <property type="match status" value="1"/>
</dbReference>
<dbReference type="PROSITE" id="PS00687">
    <property type="entry name" value="ALDEHYDE_DEHYDR_GLU"/>
    <property type="match status" value="1"/>
</dbReference>
<dbReference type="InterPro" id="IPR015590">
    <property type="entry name" value="Aldehyde_DH_dom"/>
</dbReference>
<dbReference type="Gene3D" id="3.40.605.10">
    <property type="entry name" value="Aldehyde Dehydrogenase, Chain A, domain 1"/>
    <property type="match status" value="1"/>
</dbReference>
<organism evidence="11 12">
    <name type="scientific">Pseudomonas jinjuensis</name>
    <dbReference type="NCBI Taxonomy" id="198616"/>
    <lineage>
        <taxon>Bacteria</taxon>
        <taxon>Pseudomonadati</taxon>
        <taxon>Pseudomonadota</taxon>
        <taxon>Gammaproteobacteria</taxon>
        <taxon>Pseudomonadales</taxon>
        <taxon>Pseudomonadaceae</taxon>
        <taxon>Pseudomonas</taxon>
    </lineage>
</organism>
<keyword evidence="2 6" id="KW-0560">Oxidoreductase</keyword>
<dbReference type="EMBL" id="FNIJ01000005">
    <property type="protein sequence ID" value="SDN78611.1"/>
    <property type="molecule type" value="Genomic_DNA"/>
</dbReference>
<dbReference type="Proteomes" id="UP000242957">
    <property type="component" value="Unassembled WGS sequence"/>
</dbReference>
<evidence type="ECO:0000256" key="1">
    <source>
        <dbReference type="ARBA" id="ARBA00009986"/>
    </source>
</evidence>
<evidence type="ECO:0000256" key="5">
    <source>
        <dbReference type="ARBA" id="ARBA00051636"/>
    </source>
</evidence>
<evidence type="ECO:0000256" key="2">
    <source>
        <dbReference type="ARBA" id="ARBA00023002"/>
    </source>
</evidence>
<evidence type="ECO:0000313" key="12">
    <source>
        <dbReference type="Proteomes" id="UP000242957"/>
    </source>
</evidence>
<evidence type="ECO:0000256" key="9">
    <source>
        <dbReference type="RuleBase" id="RU003345"/>
    </source>
</evidence>
<protein>
    <recommendedName>
        <fullName evidence="6">Aldehyde dehydrogenase</fullName>
    </recommendedName>
</protein>
<dbReference type="InterPro" id="IPR016163">
    <property type="entry name" value="Ald_DH_C"/>
</dbReference>
<gene>
    <name evidence="11" type="ORF">SAMN05216193_10578</name>
</gene>
<keyword evidence="12" id="KW-1185">Reference proteome</keyword>
<evidence type="ECO:0000313" key="11">
    <source>
        <dbReference type="EMBL" id="SDN78611.1"/>
    </source>
</evidence>
<feature type="active site" evidence="7 8">
    <location>
        <position position="216"/>
    </location>
</feature>
<dbReference type="Pfam" id="PF00171">
    <property type="entry name" value="Aldedh"/>
    <property type="match status" value="1"/>
</dbReference>
<dbReference type="SUPFAM" id="SSF53720">
    <property type="entry name" value="ALDH-like"/>
    <property type="match status" value="1"/>
</dbReference>
<evidence type="ECO:0000256" key="8">
    <source>
        <dbReference type="PROSITE-ProRule" id="PRU10007"/>
    </source>
</evidence>
<evidence type="ECO:0000256" key="4">
    <source>
        <dbReference type="ARBA" id="ARBA00051482"/>
    </source>
</evidence>
<dbReference type="GO" id="GO:0050269">
    <property type="term" value="F:coniferyl-aldehyde dehydrogenase [NAD(P)+] activity"/>
    <property type="evidence" value="ECO:0007669"/>
    <property type="project" value="UniProtKB-EC"/>
</dbReference>
<dbReference type="GO" id="GO:0006081">
    <property type="term" value="P:aldehyde metabolic process"/>
    <property type="evidence" value="ECO:0007669"/>
    <property type="project" value="InterPro"/>
</dbReference>
<dbReference type="CDD" id="cd07133">
    <property type="entry name" value="ALDH_CALDH_CalB"/>
    <property type="match status" value="1"/>
</dbReference>
<accession>A0A1H0E8G0</accession>
<sequence length="471" mass="51302">MSDKQTEYSAAEIRAVLDKQRAAHLAGAPMSVEQRIELIDRAIGLLVDHQEEIVEAVCADFGHRSKDFSRVTEVLSPLMVLKQSKAQVAGWMKPEPRHTDRGEAWVEYQPLGVIGIVSPWNFPVNLAFGGLAGALAAGNRVMIKPSEFTPKTSELIARMIRSVFAEEEVAVITGGPETGHAFCSQPFDHLLFTGATSIGRHVMRAAAENLVPVTLELGGKSPTIISRSADFQKAVTKIVSGKMHNAGQICVAPDYVFVPEESLEDFVAAAKAVVAGFFPTLKDNPDFTSVINARHFERLQGYLSEARDAGVELIELNPANEDFAGQAHHKIAPTLLRNPGDELKVMQDEIFGPLLPIKPYKDIAEVVAYINARPRPLALYWFGSDAAEERYVLDRTLSGALCINDVIRHVGVESLPFGGVGASGMGAYHGFDGFKTFSHARAVLRTADAPDLMRPPFVEQVRQIVGSLIAR</sequence>
<comment type="similarity">
    <text evidence="1 6 9">Belongs to the aldehyde dehydrogenase family.</text>
</comment>
<dbReference type="GO" id="GO:0005737">
    <property type="term" value="C:cytoplasm"/>
    <property type="evidence" value="ECO:0007669"/>
    <property type="project" value="TreeGrafter"/>
</dbReference>
<dbReference type="PANTHER" id="PTHR43570">
    <property type="entry name" value="ALDEHYDE DEHYDROGENASE"/>
    <property type="match status" value="1"/>
</dbReference>
<dbReference type="AlphaFoldDB" id="A0A1H0E8G0"/>
<dbReference type="STRING" id="198616.SAMN05216193_10578"/>
<reference evidence="12" key="1">
    <citation type="submission" date="2016-10" db="EMBL/GenBank/DDBJ databases">
        <authorList>
            <person name="Varghese N."/>
            <person name="Submissions S."/>
        </authorList>
    </citation>
    <scope>NUCLEOTIDE SEQUENCE [LARGE SCALE GENOMIC DNA]</scope>
    <source>
        <strain evidence="12">JCM 21621</strain>
    </source>
</reference>